<dbReference type="SMART" id="SM00855">
    <property type="entry name" value="PGAM"/>
    <property type="match status" value="1"/>
</dbReference>
<organism evidence="5 6">
    <name type="scientific">Agromyces protaetiae</name>
    <dbReference type="NCBI Taxonomy" id="2509455"/>
    <lineage>
        <taxon>Bacteria</taxon>
        <taxon>Bacillati</taxon>
        <taxon>Actinomycetota</taxon>
        <taxon>Actinomycetes</taxon>
        <taxon>Micrococcales</taxon>
        <taxon>Microbacteriaceae</taxon>
        <taxon>Agromyces</taxon>
    </lineage>
</organism>
<feature type="active site" description="Tele-phosphohistidine intermediate" evidence="3">
    <location>
        <position position="19"/>
    </location>
</feature>
<evidence type="ECO:0000313" key="6">
    <source>
        <dbReference type="Proteomes" id="UP000291259"/>
    </source>
</evidence>
<feature type="active site" description="Proton donor/acceptor" evidence="3">
    <location>
        <position position="93"/>
    </location>
</feature>
<dbReference type="PROSITE" id="PS00175">
    <property type="entry name" value="PG_MUTASE"/>
    <property type="match status" value="1"/>
</dbReference>
<dbReference type="Gene3D" id="3.40.50.1240">
    <property type="entry name" value="Phosphoglycerate mutase-like"/>
    <property type="match status" value="1"/>
</dbReference>
<evidence type="ECO:0000256" key="4">
    <source>
        <dbReference type="PIRSR" id="PIRSR613078-2"/>
    </source>
</evidence>
<feature type="binding site" evidence="4">
    <location>
        <position position="68"/>
    </location>
    <ligand>
        <name>substrate</name>
    </ligand>
</feature>
<keyword evidence="1" id="KW-0324">Glycolysis</keyword>
<feature type="binding site" evidence="4">
    <location>
        <begin position="18"/>
        <end position="25"/>
    </location>
    <ligand>
        <name>substrate</name>
    </ligand>
</feature>
<dbReference type="RefSeq" id="WP_129191559.1">
    <property type="nucleotide sequence ID" value="NZ_CP035491.1"/>
</dbReference>
<dbReference type="Pfam" id="PF00300">
    <property type="entry name" value="His_Phos_1"/>
    <property type="match status" value="1"/>
</dbReference>
<dbReference type="EMBL" id="CP035491">
    <property type="protein sequence ID" value="QAY74011.1"/>
    <property type="molecule type" value="Genomic_DNA"/>
</dbReference>
<dbReference type="KEGG" id="agf:ET445_12345"/>
<proteinExistence type="predicted"/>
<dbReference type="CDD" id="cd07067">
    <property type="entry name" value="HP_PGM_like"/>
    <property type="match status" value="1"/>
</dbReference>
<dbReference type="GO" id="GO:0016791">
    <property type="term" value="F:phosphatase activity"/>
    <property type="evidence" value="ECO:0007669"/>
    <property type="project" value="TreeGrafter"/>
</dbReference>
<dbReference type="PANTHER" id="PTHR48100">
    <property type="entry name" value="BROAD-SPECIFICITY PHOSPHATASE YOR283W-RELATED"/>
    <property type="match status" value="1"/>
</dbReference>
<dbReference type="InterPro" id="IPR029033">
    <property type="entry name" value="His_PPase_superfam"/>
</dbReference>
<dbReference type="InterPro" id="IPR050275">
    <property type="entry name" value="PGM_Phosphatase"/>
</dbReference>
<dbReference type="SUPFAM" id="SSF53254">
    <property type="entry name" value="Phosphoglycerate mutase-like"/>
    <property type="match status" value="1"/>
</dbReference>
<keyword evidence="2" id="KW-0413">Isomerase</keyword>
<evidence type="ECO:0000256" key="3">
    <source>
        <dbReference type="PIRSR" id="PIRSR613078-1"/>
    </source>
</evidence>
<evidence type="ECO:0000256" key="2">
    <source>
        <dbReference type="ARBA" id="ARBA00023235"/>
    </source>
</evidence>
<accession>A0A4V0YHA3</accession>
<name>A0A4V0YHA3_9MICO</name>
<dbReference type="AlphaFoldDB" id="A0A4V0YHA3"/>
<keyword evidence="6" id="KW-1185">Reference proteome</keyword>
<dbReference type="InterPro" id="IPR001345">
    <property type="entry name" value="PG/BPGM_mutase_AS"/>
</dbReference>
<dbReference type="GO" id="GO:0005737">
    <property type="term" value="C:cytoplasm"/>
    <property type="evidence" value="ECO:0007669"/>
    <property type="project" value="TreeGrafter"/>
</dbReference>
<dbReference type="Proteomes" id="UP000291259">
    <property type="component" value="Chromosome"/>
</dbReference>
<reference evidence="5 6" key="1">
    <citation type="submission" date="2019-01" db="EMBL/GenBank/DDBJ databases">
        <title>Genome sequencing of strain FW100M-8.</title>
        <authorList>
            <person name="Heo J."/>
            <person name="Kim S.-J."/>
            <person name="Kim J.-S."/>
            <person name="Hong S.-B."/>
            <person name="Kwon S.-W."/>
        </authorList>
    </citation>
    <scope>NUCLEOTIDE SEQUENCE [LARGE SCALE GENOMIC DNA]</scope>
    <source>
        <strain evidence="5 6">FW100M-8</strain>
    </source>
</reference>
<gene>
    <name evidence="5" type="ORF">ET445_12345</name>
</gene>
<protein>
    <submittedName>
        <fullName evidence="5">Histidine phosphatase family protein</fullName>
    </submittedName>
</protein>
<sequence length="202" mass="20706">MTDSAVLPTPTTRIFLVRHGETDWNRQRRIQGSTDIPLNDTGRAQAAVTGSALLGTSWAGIYTSHLSRASESAEIIARIVGLDEPVIVPALAERGHGALEGLDHAGRAAVEAQAATIEGLEPRSAVIERATAALVDIAAAHPGGSVVVVSHGGVIHALVGHLSDGALPSGGYVIGNGSVHPIDVSGDRMSLAEPERLTGTDG</sequence>
<evidence type="ECO:0000313" key="5">
    <source>
        <dbReference type="EMBL" id="QAY74011.1"/>
    </source>
</evidence>
<dbReference type="OrthoDB" id="4697614at2"/>
<dbReference type="InterPro" id="IPR013078">
    <property type="entry name" value="His_Pase_superF_clade-1"/>
</dbReference>
<evidence type="ECO:0000256" key="1">
    <source>
        <dbReference type="ARBA" id="ARBA00023152"/>
    </source>
</evidence>
<dbReference type="PANTHER" id="PTHR48100:SF1">
    <property type="entry name" value="HISTIDINE PHOSPHATASE FAMILY PROTEIN-RELATED"/>
    <property type="match status" value="1"/>
</dbReference>